<gene>
    <name evidence="2" type="ORF">UC35_10035</name>
</gene>
<reference evidence="2 3" key="1">
    <citation type="journal article" date="2014" name="Int. J. Syst. Evol. Microbiol.">
        <title>Ramlibacter solisilvae sp. nov., isolated from forest soil, and emended description of the genus Ramlibacter.</title>
        <authorList>
            <person name="Lee H.J."/>
            <person name="Lee S.H."/>
            <person name="Lee S.S."/>
            <person name="Lee J.S."/>
            <person name="Kim Y."/>
            <person name="Kim S.C."/>
            <person name="Jeon C.O."/>
        </authorList>
    </citation>
    <scope>NUCLEOTIDE SEQUENCE [LARGE SCALE GENOMIC DNA]</scope>
    <source>
        <strain evidence="2 3">5-10</strain>
    </source>
</reference>
<keyword evidence="1" id="KW-0732">Signal</keyword>
<feature type="chain" id="PRO_5007449538" description="DUF4412 domain-containing protein" evidence="1">
    <location>
        <begin position="26"/>
        <end position="323"/>
    </location>
</feature>
<accession>A0A127JT26</accession>
<dbReference type="Proteomes" id="UP000070433">
    <property type="component" value="Chromosome"/>
</dbReference>
<keyword evidence="3" id="KW-1185">Reference proteome</keyword>
<evidence type="ECO:0008006" key="4">
    <source>
        <dbReference type="Google" id="ProtNLM"/>
    </source>
</evidence>
<dbReference type="EMBL" id="CP010951">
    <property type="protein sequence ID" value="AMO23168.1"/>
    <property type="molecule type" value="Genomic_DNA"/>
</dbReference>
<feature type="signal peptide" evidence="1">
    <location>
        <begin position="1"/>
        <end position="25"/>
    </location>
</feature>
<proteinExistence type="predicted"/>
<organism evidence="2 3">
    <name type="scientific">Ramlibacter tataouinensis</name>
    <dbReference type="NCBI Taxonomy" id="94132"/>
    <lineage>
        <taxon>Bacteria</taxon>
        <taxon>Pseudomonadati</taxon>
        <taxon>Pseudomonadota</taxon>
        <taxon>Betaproteobacteria</taxon>
        <taxon>Burkholderiales</taxon>
        <taxon>Comamonadaceae</taxon>
        <taxon>Ramlibacter</taxon>
    </lineage>
</organism>
<sequence>MKDKNMKRLSTIAAAALCAGGAAFAQPAPEAPRPGPDLRGQILGGPMRHDLLFMAGAQLEQERVVQGAPYCADALHETVQLLADGNRIVRRQASRQCRDGQGRTRQEVTAPGGQVRVYLRDPVAHEAWLLDAERKLAVRLDGQRMAMGPNADPRMWDRVVGWSHDLRDRVRQGLRMGHAEAPPPAMADAPDAARIESGPPPLMGRMPPPIALQARLPGPRGPGAATLLPGETIEGLRADGKRTVWTIEAGKIGNEKPISIVNEVWSSPELGITLKTRDLDPVVGEDSFRLRNVARGEPDGQLFKVPAEFAKVSPPAAMMRPRP</sequence>
<protein>
    <recommendedName>
        <fullName evidence="4">DUF4412 domain-containing protein</fullName>
    </recommendedName>
</protein>
<dbReference type="AlphaFoldDB" id="A0A127JT26"/>
<evidence type="ECO:0000313" key="3">
    <source>
        <dbReference type="Proteomes" id="UP000070433"/>
    </source>
</evidence>
<evidence type="ECO:0000256" key="1">
    <source>
        <dbReference type="SAM" id="SignalP"/>
    </source>
</evidence>
<name>A0A127JT26_9BURK</name>
<evidence type="ECO:0000313" key="2">
    <source>
        <dbReference type="EMBL" id="AMO23168.1"/>
    </source>
</evidence>